<evidence type="ECO:0000313" key="1">
    <source>
        <dbReference type="EMBL" id="GAG91756.1"/>
    </source>
</evidence>
<comment type="caution">
    <text evidence="1">The sequence shown here is derived from an EMBL/GenBank/DDBJ whole genome shotgun (WGS) entry which is preliminary data.</text>
</comment>
<gene>
    <name evidence="1" type="ORF">S01H4_40469</name>
</gene>
<accession>X1D5K3</accession>
<sequence>MTRSVKMPSQSDMDKAYKGSIGKAGTKYKAKVLKTTGVIQAGIDAQPLYVAKMSDPSVLARRAENLAKVTDGDWQKAAAEKGAPRLGPGMTAGAAKRSANYEPIRTGLDGLPLADKTANWEENVDNNVKGVIRKQKELAGKL</sequence>
<name>X1D5K3_9ZZZZ</name>
<protein>
    <submittedName>
        <fullName evidence="1">Uncharacterized protein</fullName>
    </submittedName>
</protein>
<organism evidence="1">
    <name type="scientific">marine sediment metagenome</name>
    <dbReference type="NCBI Taxonomy" id="412755"/>
    <lineage>
        <taxon>unclassified sequences</taxon>
        <taxon>metagenomes</taxon>
        <taxon>ecological metagenomes</taxon>
    </lineage>
</organism>
<dbReference type="AlphaFoldDB" id="X1D5K3"/>
<proteinExistence type="predicted"/>
<reference evidence="1" key="1">
    <citation type="journal article" date="2014" name="Front. Microbiol.">
        <title>High frequency of phylogenetically diverse reductive dehalogenase-homologous genes in deep subseafloor sedimentary metagenomes.</title>
        <authorList>
            <person name="Kawai M."/>
            <person name="Futagami T."/>
            <person name="Toyoda A."/>
            <person name="Takaki Y."/>
            <person name="Nishi S."/>
            <person name="Hori S."/>
            <person name="Arai W."/>
            <person name="Tsubouchi T."/>
            <person name="Morono Y."/>
            <person name="Uchiyama I."/>
            <person name="Ito T."/>
            <person name="Fujiyama A."/>
            <person name="Inagaki F."/>
            <person name="Takami H."/>
        </authorList>
    </citation>
    <scope>NUCLEOTIDE SEQUENCE</scope>
    <source>
        <strain evidence="1">Expedition CK06-06</strain>
    </source>
</reference>
<dbReference type="EMBL" id="BART01022039">
    <property type="protein sequence ID" value="GAG91756.1"/>
    <property type="molecule type" value="Genomic_DNA"/>
</dbReference>